<dbReference type="PANTHER" id="PTHR38887">
    <property type="entry name" value="CHROMOSOME 21, WHOLE GENOME SHOTGUN SEQUENCE"/>
    <property type="match status" value="1"/>
</dbReference>
<accession>A0A9N9LZ60</accession>
<feature type="compositionally biased region" description="Basic and acidic residues" evidence="1">
    <location>
        <begin position="85"/>
        <end position="102"/>
    </location>
</feature>
<proteinExistence type="predicted"/>
<sequence length="497" mass="54138">MIPSLPAGEKVKIEALKSTWTNGMGKITKLIGGGIGLVSEAISNHKTSGSRQQSPQNFNAECSESNKAGPSSDISANPPVYDEVTEYRSHAKSEKQAEHDEKDIEEDNSLSEEEDEEHWALDEAARPNELPKDTELKDSDEVANRFIRTYPSIHAMPAGTNLSCPVIIPQRRPRDNARGFVRAYAPVLEDYGIDQASFLDFLESFQLASKASPWLIVVTLVALGAQLTPSLIAKGASVAVGVTAGVAIEAQRASRSHSFLDRMKKEYFQPRGLYCLVITYKPDSSTSHALLDISKSLGPSGPVSEINTAMRKLWVSSSTINGHLEMPEAAPLIFPHLDALANGTTKEDLEKSHKITSTKAFVADYMDRRAQARYTGQNPGTALPGEQPRFVSRYVDPNSSTNTGGLLSFATGGTVNPRDGKRRRPIRNLLAEGGEYLKGRKGEGSREKVQNDGIESPQSVVARETFGGPLGRRAGESRGDRRDKVGRQGVVKRVLQK</sequence>
<dbReference type="Proteomes" id="UP000701801">
    <property type="component" value="Unassembled WGS sequence"/>
</dbReference>
<name>A0A9N9LZ60_9HELO</name>
<dbReference type="InterPro" id="IPR053221">
    <property type="entry name" value="Burnettramic_acid_biosynth"/>
</dbReference>
<feature type="region of interest" description="Disordered" evidence="1">
    <location>
        <begin position="437"/>
        <end position="497"/>
    </location>
</feature>
<feature type="region of interest" description="Disordered" evidence="1">
    <location>
        <begin position="44"/>
        <end position="137"/>
    </location>
</feature>
<comment type="caution">
    <text evidence="2">The sequence shown here is derived from an EMBL/GenBank/DDBJ whole genome shotgun (WGS) entry which is preliminary data.</text>
</comment>
<dbReference type="AlphaFoldDB" id="A0A9N9LZ60"/>
<feature type="compositionally biased region" description="Acidic residues" evidence="1">
    <location>
        <begin position="103"/>
        <end position="117"/>
    </location>
</feature>
<organism evidence="2 3">
    <name type="scientific">Hymenoscyphus albidus</name>
    <dbReference type="NCBI Taxonomy" id="595503"/>
    <lineage>
        <taxon>Eukaryota</taxon>
        <taxon>Fungi</taxon>
        <taxon>Dikarya</taxon>
        <taxon>Ascomycota</taxon>
        <taxon>Pezizomycotina</taxon>
        <taxon>Leotiomycetes</taxon>
        <taxon>Helotiales</taxon>
        <taxon>Helotiaceae</taxon>
        <taxon>Hymenoscyphus</taxon>
    </lineage>
</organism>
<dbReference type="OrthoDB" id="3433125at2759"/>
<dbReference type="PANTHER" id="PTHR38887:SF1">
    <property type="entry name" value="RAS MODIFICATION PROTEIN ERF4"/>
    <property type="match status" value="1"/>
</dbReference>
<protein>
    <submittedName>
        <fullName evidence="2">Uncharacterized protein</fullName>
    </submittedName>
</protein>
<feature type="compositionally biased region" description="Basic and acidic residues" evidence="1">
    <location>
        <begin position="473"/>
        <end position="486"/>
    </location>
</feature>
<feature type="non-terminal residue" evidence="2">
    <location>
        <position position="1"/>
    </location>
</feature>
<feature type="compositionally biased region" description="Basic and acidic residues" evidence="1">
    <location>
        <begin position="118"/>
        <end position="137"/>
    </location>
</feature>
<evidence type="ECO:0000313" key="3">
    <source>
        <dbReference type="Proteomes" id="UP000701801"/>
    </source>
</evidence>
<keyword evidence="3" id="KW-1185">Reference proteome</keyword>
<feature type="compositionally biased region" description="Basic and acidic residues" evidence="1">
    <location>
        <begin position="437"/>
        <end position="450"/>
    </location>
</feature>
<feature type="region of interest" description="Disordered" evidence="1">
    <location>
        <begin position="402"/>
        <end position="425"/>
    </location>
</feature>
<reference evidence="2" key="1">
    <citation type="submission" date="2021-07" db="EMBL/GenBank/DDBJ databases">
        <authorList>
            <person name="Durling M."/>
        </authorList>
    </citation>
    <scope>NUCLEOTIDE SEQUENCE</scope>
</reference>
<gene>
    <name evidence="2" type="ORF">HYALB_00013946</name>
</gene>
<evidence type="ECO:0000313" key="2">
    <source>
        <dbReference type="EMBL" id="CAG8982407.1"/>
    </source>
</evidence>
<dbReference type="EMBL" id="CAJVRM010000611">
    <property type="protein sequence ID" value="CAG8982407.1"/>
    <property type="molecule type" value="Genomic_DNA"/>
</dbReference>
<evidence type="ECO:0000256" key="1">
    <source>
        <dbReference type="SAM" id="MobiDB-lite"/>
    </source>
</evidence>
<feature type="compositionally biased region" description="Polar residues" evidence="1">
    <location>
        <begin position="44"/>
        <end position="75"/>
    </location>
</feature>